<comment type="caution">
    <text evidence="2">The sequence shown here is derived from an EMBL/GenBank/DDBJ whole genome shotgun (WGS) entry which is preliminary data.</text>
</comment>
<dbReference type="InterPro" id="IPR011333">
    <property type="entry name" value="SKP1/BTB/POZ_sf"/>
</dbReference>
<accession>A0A8H5HB23</accession>
<reference evidence="2 3" key="1">
    <citation type="journal article" date="2020" name="ISME J.">
        <title>Uncovering the hidden diversity of litter-decomposition mechanisms in mushroom-forming fungi.</title>
        <authorList>
            <person name="Floudas D."/>
            <person name="Bentzer J."/>
            <person name="Ahren D."/>
            <person name="Johansson T."/>
            <person name="Persson P."/>
            <person name="Tunlid A."/>
        </authorList>
    </citation>
    <scope>NUCLEOTIDE SEQUENCE [LARGE SCALE GENOMIC DNA]</scope>
    <source>
        <strain evidence="2 3">CBS 661.87</strain>
    </source>
</reference>
<evidence type="ECO:0008006" key="4">
    <source>
        <dbReference type="Google" id="ProtNLM"/>
    </source>
</evidence>
<gene>
    <name evidence="2" type="ORF">D9615_006295</name>
</gene>
<name>A0A8H5HB23_9AGAR</name>
<sequence length="276" mass="30955">MDTMSGGPETDNSARRPPQKVSENFNADDADVSFVSSDDVLFHIHRKTLEVNAGAFPPAEFDTHGEIAQLTEDAATLELLFQFIYPRRHPHLGSTPFESLALLAEAAEKYEVFAAMNVCWIRMRSFVPEHAAAVFEYASRHGYKEIMGQAAPFLLDTPLHEIVGMFSAELVVPWVRYREGWTAAVYKALHTPMLPEGMYILHSKTGKKCTSCSIDLDNGLGAMLWFALGERRSLAAVDDVFEKVTPMCKHIDKERCRRDVEAALKVQEIPGFETFL</sequence>
<feature type="region of interest" description="Disordered" evidence="1">
    <location>
        <begin position="1"/>
        <end position="24"/>
    </location>
</feature>
<dbReference type="Proteomes" id="UP000565441">
    <property type="component" value="Unassembled WGS sequence"/>
</dbReference>
<proteinExistence type="predicted"/>
<keyword evidence="3" id="KW-1185">Reference proteome</keyword>
<evidence type="ECO:0000313" key="2">
    <source>
        <dbReference type="EMBL" id="KAF5380013.1"/>
    </source>
</evidence>
<protein>
    <recommendedName>
        <fullName evidence="4">BTB domain-containing protein</fullName>
    </recommendedName>
</protein>
<evidence type="ECO:0000313" key="3">
    <source>
        <dbReference type="Proteomes" id="UP000565441"/>
    </source>
</evidence>
<dbReference type="Gene3D" id="3.30.710.10">
    <property type="entry name" value="Potassium Channel Kv1.1, Chain A"/>
    <property type="match status" value="1"/>
</dbReference>
<organism evidence="2 3">
    <name type="scientific">Tricholomella constricta</name>
    <dbReference type="NCBI Taxonomy" id="117010"/>
    <lineage>
        <taxon>Eukaryota</taxon>
        <taxon>Fungi</taxon>
        <taxon>Dikarya</taxon>
        <taxon>Basidiomycota</taxon>
        <taxon>Agaricomycotina</taxon>
        <taxon>Agaricomycetes</taxon>
        <taxon>Agaricomycetidae</taxon>
        <taxon>Agaricales</taxon>
        <taxon>Tricholomatineae</taxon>
        <taxon>Lyophyllaceae</taxon>
        <taxon>Tricholomella</taxon>
    </lineage>
</organism>
<dbReference type="AlphaFoldDB" id="A0A8H5HB23"/>
<dbReference type="EMBL" id="JAACJP010000014">
    <property type="protein sequence ID" value="KAF5380013.1"/>
    <property type="molecule type" value="Genomic_DNA"/>
</dbReference>
<dbReference type="SUPFAM" id="SSF54695">
    <property type="entry name" value="POZ domain"/>
    <property type="match status" value="1"/>
</dbReference>
<evidence type="ECO:0000256" key="1">
    <source>
        <dbReference type="SAM" id="MobiDB-lite"/>
    </source>
</evidence>
<dbReference type="OrthoDB" id="3184970at2759"/>